<evidence type="ECO:0000313" key="1">
    <source>
        <dbReference type="EMBL" id="POM79634.1"/>
    </source>
</evidence>
<proteinExistence type="predicted"/>
<keyword evidence="1" id="KW-0808">Transferase</keyword>
<sequence>TPTINWLNKSGLTTLSPRQINVTGSNTLDIGTDFTGTVSVEATFSVEIAQPNHKWYQICWVDLQQPLVCNSSFFCGVMTLALKEPEVVTSAQVDMYQCAEGISTSVCSNLTVTSILVSVLSGGDLSTVAEITNVDFVFHQTGTFITQIINNLLDFSADELNKKGDYYTIFIDVLDKLLLPLLKVIIRHALTPQFGATCLES</sequence>
<organism evidence="1 2">
    <name type="scientific">Phytophthora palmivora</name>
    <dbReference type="NCBI Taxonomy" id="4796"/>
    <lineage>
        <taxon>Eukaryota</taxon>
        <taxon>Sar</taxon>
        <taxon>Stramenopiles</taxon>
        <taxon>Oomycota</taxon>
        <taxon>Peronosporomycetes</taxon>
        <taxon>Peronosporales</taxon>
        <taxon>Peronosporaceae</taxon>
        <taxon>Phytophthora</taxon>
    </lineage>
</organism>
<accession>A0A2P4YPC0</accession>
<gene>
    <name evidence="1" type="ORF">PHPALM_2641</name>
</gene>
<dbReference type="AlphaFoldDB" id="A0A2P4YPC0"/>
<protein>
    <submittedName>
        <fullName evidence="1">Serine/threonine protein Kinase</fullName>
    </submittedName>
</protein>
<name>A0A2P4YPC0_9STRA</name>
<reference evidence="1 2" key="1">
    <citation type="journal article" date="2017" name="Genome Biol. Evol.">
        <title>Phytophthora megakarya and P. palmivora, closely related causal agents of cacao black pod rot, underwent increases in genome sizes and gene numbers by different mechanisms.</title>
        <authorList>
            <person name="Ali S.S."/>
            <person name="Shao J."/>
            <person name="Lary D.J."/>
            <person name="Kronmiller B."/>
            <person name="Shen D."/>
            <person name="Strem M.D."/>
            <person name="Amoako-Attah I."/>
            <person name="Akrofi A.Y."/>
            <person name="Begoude B.A."/>
            <person name="Ten Hoopen G.M."/>
            <person name="Coulibaly K."/>
            <person name="Kebe B.I."/>
            <person name="Melnick R.L."/>
            <person name="Guiltinan M.J."/>
            <person name="Tyler B.M."/>
            <person name="Meinhardt L.W."/>
            <person name="Bailey B.A."/>
        </authorList>
    </citation>
    <scope>NUCLEOTIDE SEQUENCE [LARGE SCALE GENOMIC DNA]</scope>
    <source>
        <strain evidence="2">sbr112.9</strain>
    </source>
</reference>
<keyword evidence="1" id="KW-0723">Serine/threonine-protein kinase</keyword>
<keyword evidence="2" id="KW-1185">Reference proteome</keyword>
<keyword evidence="1" id="KW-0418">Kinase</keyword>
<dbReference type="OrthoDB" id="117644at2759"/>
<evidence type="ECO:0000313" key="2">
    <source>
        <dbReference type="Proteomes" id="UP000237271"/>
    </source>
</evidence>
<comment type="caution">
    <text evidence="1">The sequence shown here is derived from an EMBL/GenBank/DDBJ whole genome shotgun (WGS) entry which is preliminary data.</text>
</comment>
<dbReference type="Proteomes" id="UP000237271">
    <property type="component" value="Unassembled WGS sequence"/>
</dbReference>
<dbReference type="EMBL" id="NCKW01001221">
    <property type="protein sequence ID" value="POM79634.1"/>
    <property type="molecule type" value="Genomic_DNA"/>
</dbReference>
<dbReference type="GO" id="GO:0004674">
    <property type="term" value="F:protein serine/threonine kinase activity"/>
    <property type="evidence" value="ECO:0007669"/>
    <property type="project" value="UniProtKB-KW"/>
</dbReference>
<feature type="non-terminal residue" evidence="1">
    <location>
        <position position="1"/>
    </location>
</feature>